<dbReference type="SUPFAM" id="SSF50978">
    <property type="entry name" value="WD40 repeat-like"/>
    <property type="match status" value="1"/>
</dbReference>
<proteinExistence type="inferred from homology"/>
<dbReference type="PANTHER" id="PTHR22839">
    <property type="entry name" value="THO COMPLEX SUBUNIT 3 THO3"/>
    <property type="match status" value="1"/>
</dbReference>
<dbReference type="PANTHER" id="PTHR22839:SF0">
    <property type="entry name" value="THO COMPLEX SUBUNIT 3"/>
    <property type="match status" value="1"/>
</dbReference>
<dbReference type="Proteomes" id="UP001626550">
    <property type="component" value="Unassembled WGS sequence"/>
</dbReference>
<evidence type="ECO:0000256" key="4">
    <source>
        <dbReference type="PROSITE-ProRule" id="PRU00221"/>
    </source>
</evidence>
<dbReference type="InterPro" id="IPR015943">
    <property type="entry name" value="WD40/YVTN_repeat-like_dom_sf"/>
</dbReference>
<dbReference type="InterPro" id="IPR040132">
    <property type="entry name" value="Tex1/THOC3"/>
</dbReference>
<gene>
    <name evidence="5" type="primary">THOC3_1</name>
    <name evidence="5" type="ORF">Ciccas_009405</name>
</gene>
<accession>A0ABD2PX49</accession>
<keyword evidence="1 4" id="KW-0853">WD repeat</keyword>
<dbReference type="AlphaFoldDB" id="A0ABD2PX49"/>
<keyword evidence="6" id="KW-1185">Reference proteome</keyword>
<dbReference type="InterPro" id="IPR036322">
    <property type="entry name" value="WD40_repeat_dom_sf"/>
</dbReference>
<evidence type="ECO:0000313" key="5">
    <source>
        <dbReference type="EMBL" id="KAL3312008.1"/>
    </source>
</evidence>
<evidence type="ECO:0000256" key="2">
    <source>
        <dbReference type="ARBA" id="ARBA00022737"/>
    </source>
</evidence>
<reference evidence="5 6" key="1">
    <citation type="submission" date="2024-11" db="EMBL/GenBank/DDBJ databases">
        <title>Adaptive evolution of stress response genes in parasites aligns with host niche diversity.</title>
        <authorList>
            <person name="Hahn C."/>
            <person name="Resl P."/>
        </authorList>
    </citation>
    <scope>NUCLEOTIDE SEQUENCE [LARGE SCALE GENOMIC DNA]</scope>
    <source>
        <strain evidence="5">EGGRZ-B1_66</strain>
        <tissue evidence="5">Body</tissue>
    </source>
</reference>
<dbReference type="EMBL" id="JBJKFK010001913">
    <property type="protein sequence ID" value="KAL3312008.1"/>
    <property type="molecule type" value="Genomic_DNA"/>
</dbReference>
<dbReference type="SMART" id="SM00320">
    <property type="entry name" value="WD40"/>
    <property type="match status" value="2"/>
</dbReference>
<dbReference type="Gene3D" id="2.130.10.10">
    <property type="entry name" value="YVTN repeat-like/Quinoprotein amine dehydrogenase"/>
    <property type="match status" value="1"/>
</dbReference>
<comment type="similarity">
    <text evidence="3">Belongs to the THOC3 family.</text>
</comment>
<dbReference type="PROSITE" id="PS50294">
    <property type="entry name" value="WD_REPEATS_REGION"/>
    <property type="match status" value="1"/>
</dbReference>
<sequence length="145" mass="15943">MKKQASLQTSTVNAICLSFSKNGEYFAVGSNDSLVTIWDTKDFVCTRTIGRLEWPVRCIGFCSNSKLIASAGEDHFIDIACVETGKQVHRINNPGSATFVLAWNPGNGSHTLAYVVENKYDKEQGNLRFFITSLSKNSSETSVPI</sequence>
<feature type="repeat" description="WD" evidence="4">
    <location>
        <begin position="7"/>
        <end position="48"/>
    </location>
</feature>
<evidence type="ECO:0000256" key="3">
    <source>
        <dbReference type="ARBA" id="ARBA00046343"/>
    </source>
</evidence>
<organism evidence="5 6">
    <name type="scientific">Cichlidogyrus casuarinus</name>
    <dbReference type="NCBI Taxonomy" id="1844966"/>
    <lineage>
        <taxon>Eukaryota</taxon>
        <taxon>Metazoa</taxon>
        <taxon>Spiralia</taxon>
        <taxon>Lophotrochozoa</taxon>
        <taxon>Platyhelminthes</taxon>
        <taxon>Monogenea</taxon>
        <taxon>Monopisthocotylea</taxon>
        <taxon>Dactylogyridea</taxon>
        <taxon>Ancyrocephalidae</taxon>
        <taxon>Cichlidogyrus</taxon>
    </lineage>
</organism>
<keyword evidence="2" id="KW-0677">Repeat</keyword>
<comment type="caution">
    <text evidence="5">The sequence shown here is derived from an EMBL/GenBank/DDBJ whole genome shotgun (WGS) entry which is preliminary data.</text>
</comment>
<protein>
    <submittedName>
        <fullName evidence="5">THO complex subunit 3</fullName>
    </submittedName>
</protein>
<evidence type="ECO:0000313" key="6">
    <source>
        <dbReference type="Proteomes" id="UP001626550"/>
    </source>
</evidence>
<name>A0ABD2PX49_9PLAT</name>
<dbReference type="Pfam" id="PF00400">
    <property type="entry name" value="WD40"/>
    <property type="match status" value="2"/>
</dbReference>
<evidence type="ECO:0000256" key="1">
    <source>
        <dbReference type="ARBA" id="ARBA00022574"/>
    </source>
</evidence>
<dbReference type="InterPro" id="IPR001680">
    <property type="entry name" value="WD40_rpt"/>
</dbReference>
<dbReference type="PROSITE" id="PS50082">
    <property type="entry name" value="WD_REPEATS_2"/>
    <property type="match status" value="1"/>
</dbReference>